<dbReference type="EMBL" id="CP034207">
    <property type="protein sequence ID" value="QBZ60810.1"/>
    <property type="molecule type" value="Genomic_DNA"/>
</dbReference>
<sequence length="104" mass="11763">MRMPIRDGRHQQNAMFETRSAHYRAAATPGVKRTLIQIILFTRPHPDLDKHYRMGAAKLSMLLLFKSWRATIANPRVPSDAVGAFATDLQTARSLRKLCEGTSK</sequence>
<accession>A0A4P7NFY4</accession>
<protein>
    <submittedName>
        <fullName evidence="1">Uncharacterized protein</fullName>
    </submittedName>
</protein>
<reference evidence="1 2" key="1">
    <citation type="journal article" date="2019" name="Mol. Biol. Evol.">
        <title>Blast fungal genomes show frequent chromosomal changes, gene gains and losses, and effector gene turnover.</title>
        <authorList>
            <person name="Gomez Luciano L.B."/>
            <person name="Jason Tsai I."/>
            <person name="Chuma I."/>
            <person name="Tosa Y."/>
            <person name="Chen Y.H."/>
            <person name="Li J.Y."/>
            <person name="Li M.Y."/>
            <person name="Jade Lu M.Y."/>
            <person name="Nakayashiki H."/>
            <person name="Li W.H."/>
        </authorList>
    </citation>
    <scope>NUCLEOTIDE SEQUENCE [LARGE SCALE GENOMIC DNA]</scope>
    <source>
        <strain evidence="1">MZ5-1-6</strain>
    </source>
</reference>
<organism evidence="1 2">
    <name type="scientific">Pyricularia oryzae</name>
    <name type="common">Rice blast fungus</name>
    <name type="synonym">Magnaporthe oryzae</name>
    <dbReference type="NCBI Taxonomy" id="318829"/>
    <lineage>
        <taxon>Eukaryota</taxon>
        <taxon>Fungi</taxon>
        <taxon>Dikarya</taxon>
        <taxon>Ascomycota</taxon>
        <taxon>Pezizomycotina</taxon>
        <taxon>Sordariomycetes</taxon>
        <taxon>Sordariomycetidae</taxon>
        <taxon>Magnaporthales</taxon>
        <taxon>Pyriculariaceae</taxon>
        <taxon>Pyricularia</taxon>
    </lineage>
</organism>
<dbReference type="AlphaFoldDB" id="A0A4P7NFY4"/>
<evidence type="ECO:0000313" key="2">
    <source>
        <dbReference type="Proteomes" id="UP000294847"/>
    </source>
</evidence>
<gene>
    <name evidence="1" type="ORF">PoMZ_07753</name>
</gene>
<name>A0A4P7NFY4_PYROR</name>
<dbReference type="Proteomes" id="UP000294847">
    <property type="component" value="Chromosome 4"/>
</dbReference>
<evidence type="ECO:0000313" key="1">
    <source>
        <dbReference type="EMBL" id="QBZ60810.1"/>
    </source>
</evidence>
<proteinExistence type="predicted"/>